<dbReference type="RefSeq" id="WP_243117302.1">
    <property type="nucleotide sequence ID" value="NZ_SLZZ01000001.1"/>
</dbReference>
<feature type="domain" description="Superoxide dismutase copper/zinc binding" evidence="4">
    <location>
        <begin position="52"/>
        <end position="156"/>
    </location>
</feature>
<gene>
    <name evidence="5" type="ORF">EDD59_10159</name>
</gene>
<dbReference type="PROSITE" id="PS00332">
    <property type="entry name" value="SOD_CU_ZN_2"/>
    <property type="match status" value="1"/>
</dbReference>
<evidence type="ECO:0000256" key="1">
    <source>
        <dbReference type="ARBA" id="ARBA00010457"/>
    </source>
</evidence>
<evidence type="ECO:0000259" key="4">
    <source>
        <dbReference type="Pfam" id="PF00080"/>
    </source>
</evidence>
<dbReference type="Gene3D" id="2.60.40.200">
    <property type="entry name" value="Superoxide dismutase, copper/zinc binding domain"/>
    <property type="match status" value="1"/>
</dbReference>
<dbReference type="GO" id="GO:0004784">
    <property type="term" value="F:superoxide dismutase activity"/>
    <property type="evidence" value="ECO:0007669"/>
    <property type="project" value="UniProtKB-EC"/>
</dbReference>
<reference evidence="5 6" key="1">
    <citation type="submission" date="2019-03" db="EMBL/GenBank/DDBJ databases">
        <title>Genomic Encyclopedia of Type Strains, Phase IV (KMG-IV): sequencing the most valuable type-strain genomes for metagenomic binning, comparative biology and taxonomic classification.</title>
        <authorList>
            <person name="Goeker M."/>
        </authorList>
    </citation>
    <scope>NUCLEOTIDE SEQUENCE [LARGE SCALE GENOMIC DNA]</scope>
    <source>
        <strain evidence="5 6">DSM 29489</strain>
    </source>
</reference>
<dbReference type="GO" id="GO:0005507">
    <property type="term" value="F:copper ion binding"/>
    <property type="evidence" value="ECO:0007669"/>
    <property type="project" value="InterPro"/>
</dbReference>
<evidence type="ECO:0000256" key="2">
    <source>
        <dbReference type="ARBA" id="ARBA00024900"/>
    </source>
</evidence>
<dbReference type="InterPro" id="IPR001424">
    <property type="entry name" value="SOD_Cu_Zn_dom"/>
</dbReference>
<dbReference type="InterPro" id="IPR018152">
    <property type="entry name" value="SOD_Cu/Zn_BS"/>
</dbReference>
<dbReference type="InterPro" id="IPR036423">
    <property type="entry name" value="SOD-like_Cu/Zn_dom_sf"/>
</dbReference>
<comment type="catalytic activity">
    <reaction evidence="3">
        <text>2 superoxide + 2 H(+) = H2O2 + O2</text>
        <dbReference type="Rhea" id="RHEA:20696"/>
        <dbReference type="ChEBI" id="CHEBI:15378"/>
        <dbReference type="ChEBI" id="CHEBI:15379"/>
        <dbReference type="ChEBI" id="CHEBI:16240"/>
        <dbReference type="ChEBI" id="CHEBI:18421"/>
        <dbReference type="EC" id="1.15.1.1"/>
    </reaction>
</comment>
<keyword evidence="6" id="KW-1185">Reference proteome</keyword>
<dbReference type="Proteomes" id="UP000295726">
    <property type="component" value="Unassembled WGS sequence"/>
</dbReference>
<dbReference type="InterPro" id="IPR024134">
    <property type="entry name" value="SOD_Cu/Zn_/chaperone"/>
</dbReference>
<dbReference type="SUPFAM" id="SSF49329">
    <property type="entry name" value="Cu,Zn superoxide dismutase-like"/>
    <property type="match status" value="1"/>
</dbReference>
<evidence type="ECO:0000313" key="5">
    <source>
        <dbReference type="EMBL" id="TCS82656.1"/>
    </source>
</evidence>
<dbReference type="AlphaFoldDB" id="A0A4R3KH96"/>
<comment type="cofactor">
    <cofactor evidence="3">
        <name>Zn(2+)</name>
        <dbReference type="ChEBI" id="CHEBI:29105"/>
    </cofactor>
    <text evidence="3">Binds 1 zinc ion per subunit.</text>
</comment>
<keyword evidence="3" id="KW-0862">Zinc</keyword>
<organism evidence="5 6">
    <name type="scientific">Muricomes intestini</name>
    <dbReference type="NCBI Taxonomy" id="1796634"/>
    <lineage>
        <taxon>Bacteria</taxon>
        <taxon>Bacillati</taxon>
        <taxon>Bacillota</taxon>
        <taxon>Clostridia</taxon>
        <taxon>Lachnospirales</taxon>
        <taxon>Lachnospiraceae</taxon>
        <taxon>Muricomes</taxon>
    </lineage>
</organism>
<keyword evidence="3" id="KW-0186">Copper</keyword>
<sequence>MSGCMAEAVARVPAAYAEIRGTDKYPKINGLVYFFDVYGGTIVMAEIYRLPDKHTRNMGKFFGFHICEESICTGDEPGPLAYTSTHFSPEFAQHPQHLGDLTILLSTQGIAWLEVYTGRFFPEQVIGRTVEIHEHPDDFITHPHGNAGERIACGEIKEWGDQLSVYLWPIEN</sequence>
<comment type="cofactor">
    <cofactor evidence="3">
        <name>Cu cation</name>
        <dbReference type="ChEBI" id="CHEBI:23378"/>
    </cofactor>
    <text evidence="3">Binds 1 copper ion per subunit.</text>
</comment>
<protein>
    <recommendedName>
        <fullName evidence="3">Superoxide dismutase [Cu-Zn]</fullName>
        <ecNumber evidence="3">1.15.1.1</ecNumber>
    </recommendedName>
</protein>
<keyword evidence="3" id="KW-0560">Oxidoreductase</keyword>
<comment type="caution">
    <text evidence="5">The sequence shown here is derived from an EMBL/GenBank/DDBJ whole genome shotgun (WGS) entry which is preliminary data.</text>
</comment>
<keyword evidence="3" id="KW-0479">Metal-binding</keyword>
<comment type="function">
    <text evidence="2">Destroys radicals which are normally produced within the cells and which are toxic to biological systems. May play a role in favoring mycobacterial survival in phagocytes.</text>
</comment>
<evidence type="ECO:0000256" key="3">
    <source>
        <dbReference type="RuleBase" id="RU000393"/>
    </source>
</evidence>
<dbReference type="PANTHER" id="PTHR10003">
    <property type="entry name" value="SUPEROXIDE DISMUTASE CU-ZN -RELATED"/>
    <property type="match status" value="1"/>
</dbReference>
<accession>A0A4R3KH96</accession>
<dbReference type="Pfam" id="PF00080">
    <property type="entry name" value="Sod_Cu"/>
    <property type="match status" value="1"/>
</dbReference>
<dbReference type="EC" id="1.15.1.1" evidence="3"/>
<name>A0A4R3KH96_9FIRM</name>
<evidence type="ECO:0000313" key="6">
    <source>
        <dbReference type="Proteomes" id="UP000295726"/>
    </source>
</evidence>
<comment type="similarity">
    <text evidence="1 3">Belongs to the Cu-Zn superoxide dismutase family.</text>
</comment>
<dbReference type="EMBL" id="SLZZ01000001">
    <property type="protein sequence ID" value="TCS82656.1"/>
    <property type="molecule type" value="Genomic_DNA"/>
</dbReference>
<proteinExistence type="inferred from homology"/>